<evidence type="ECO:0000256" key="3">
    <source>
        <dbReference type="ARBA" id="ARBA00004123"/>
    </source>
</evidence>
<dbReference type="SUPFAM" id="SSF81631">
    <property type="entry name" value="PAP/OAS1 substrate-binding domain"/>
    <property type="match status" value="1"/>
</dbReference>
<evidence type="ECO:0000256" key="2">
    <source>
        <dbReference type="ARBA" id="ARBA00001946"/>
    </source>
</evidence>
<dbReference type="Pfam" id="PF04457">
    <property type="entry name" value="MJ1316"/>
    <property type="match status" value="1"/>
</dbReference>
<evidence type="ECO:0000256" key="6">
    <source>
        <dbReference type="ARBA" id="ARBA00022664"/>
    </source>
</evidence>
<keyword evidence="18" id="KW-1185">Reference proteome</keyword>
<dbReference type="InterPro" id="IPR007012">
    <property type="entry name" value="PolA_pol_cen_dom"/>
</dbReference>
<dbReference type="InterPro" id="IPR005135">
    <property type="entry name" value="Endo/exonuclease/phosphatase"/>
</dbReference>
<evidence type="ECO:0000313" key="18">
    <source>
        <dbReference type="Proteomes" id="UP001610446"/>
    </source>
</evidence>
<accession>A0ABR4JV57</accession>
<comment type="subcellular location">
    <subcellularLocation>
        <location evidence="3">Nucleus</location>
    </subcellularLocation>
</comment>
<evidence type="ECO:0000259" key="15">
    <source>
        <dbReference type="Pfam" id="PF04928"/>
    </source>
</evidence>
<protein>
    <recommendedName>
        <fullName evidence="5">polynucleotide adenylyltransferase</fullName>
        <ecNumber evidence="5">2.7.7.19</ecNumber>
    </recommendedName>
</protein>
<name>A0ABR4JV57_9EURO</name>
<comment type="cofactor">
    <cofactor evidence="1">
        <name>Mn(2+)</name>
        <dbReference type="ChEBI" id="CHEBI:29035"/>
    </cofactor>
</comment>
<dbReference type="SUPFAM" id="SSF55003">
    <property type="entry name" value="PAP/Archaeal CCA-adding enzyme, C-terminal domain"/>
    <property type="match status" value="1"/>
</dbReference>
<dbReference type="PANTHER" id="PTHR10682">
    <property type="entry name" value="POLY A POLYMERASE"/>
    <property type="match status" value="1"/>
</dbReference>
<keyword evidence="9" id="KW-0547">Nucleotide-binding</keyword>
<dbReference type="EC" id="2.7.7.19" evidence="5"/>
<feature type="domain" description="MJ1316 RNA cyclic group end recognition" evidence="14">
    <location>
        <begin position="1118"/>
        <end position="1188"/>
    </location>
</feature>
<keyword evidence="7" id="KW-0808">Transferase</keyword>
<evidence type="ECO:0000256" key="9">
    <source>
        <dbReference type="ARBA" id="ARBA00022741"/>
    </source>
</evidence>
<evidence type="ECO:0000256" key="5">
    <source>
        <dbReference type="ARBA" id="ARBA00012388"/>
    </source>
</evidence>
<comment type="cofactor">
    <cofactor evidence="2">
        <name>Mg(2+)</name>
        <dbReference type="ChEBI" id="CHEBI:18420"/>
    </cofactor>
</comment>
<reference evidence="17 18" key="1">
    <citation type="submission" date="2024-07" db="EMBL/GenBank/DDBJ databases">
        <title>Section-level genome sequencing and comparative genomics of Aspergillus sections Usti and Cavernicolus.</title>
        <authorList>
            <consortium name="Lawrence Berkeley National Laboratory"/>
            <person name="Nybo J.L."/>
            <person name="Vesth T.C."/>
            <person name="Theobald S."/>
            <person name="Frisvad J.C."/>
            <person name="Larsen T.O."/>
            <person name="Kjaerboelling I."/>
            <person name="Rothschild-Mancinelli K."/>
            <person name="Lyhne E.K."/>
            <person name="Kogle M.E."/>
            <person name="Barry K."/>
            <person name="Clum A."/>
            <person name="Na H."/>
            <person name="Ledsgaard L."/>
            <person name="Lin J."/>
            <person name="Lipzen A."/>
            <person name="Kuo A."/>
            <person name="Riley R."/>
            <person name="Mondo S."/>
            <person name="Labutti K."/>
            <person name="Haridas S."/>
            <person name="Pangalinan J."/>
            <person name="Salamov A.A."/>
            <person name="Simmons B.A."/>
            <person name="Magnuson J.K."/>
            <person name="Chen J."/>
            <person name="Drula E."/>
            <person name="Henrissat B."/>
            <person name="Wiebenga A."/>
            <person name="Lubbers R.J."/>
            <person name="Gomes A.C."/>
            <person name="Makela M.R."/>
            <person name="Stajich J."/>
            <person name="Grigoriev I.V."/>
            <person name="Mortensen U.H."/>
            <person name="De Vries R.P."/>
            <person name="Baker S.E."/>
            <person name="Andersen M.R."/>
        </authorList>
    </citation>
    <scope>NUCLEOTIDE SEQUENCE [LARGE SCALE GENOMIC DNA]</scope>
    <source>
        <strain evidence="17 18">CBS 123904</strain>
    </source>
</reference>
<feature type="domain" description="Poly(A) polymerase central" evidence="15">
    <location>
        <begin position="767"/>
        <end position="898"/>
    </location>
</feature>
<dbReference type="Pfam" id="PF04928">
    <property type="entry name" value="PAP_central"/>
    <property type="match status" value="1"/>
</dbReference>
<organism evidence="17 18">
    <name type="scientific">Aspergillus pseudoustus</name>
    <dbReference type="NCBI Taxonomy" id="1810923"/>
    <lineage>
        <taxon>Eukaryota</taxon>
        <taxon>Fungi</taxon>
        <taxon>Dikarya</taxon>
        <taxon>Ascomycota</taxon>
        <taxon>Pezizomycotina</taxon>
        <taxon>Eurotiomycetes</taxon>
        <taxon>Eurotiomycetidae</taxon>
        <taxon>Eurotiales</taxon>
        <taxon>Aspergillaceae</taxon>
        <taxon>Aspergillus</taxon>
        <taxon>Aspergillus subgen. Nidulantes</taxon>
    </lineage>
</organism>
<dbReference type="Pfam" id="PF20750">
    <property type="entry name" value="PAP_NTPase"/>
    <property type="match status" value="1"/>
</dbReference>
<dbReference type="SUPFAM" id="SSF56219">
    <property type="entry name" value="DNase I-like"/>
    <property type="match status" value="1"/>
</dbReference>
<dbReference type="InterPro" id="IPR009097">
    <property type="entry name" value="Cyclic_Pdiesterase"/>
</dbReference>
<feature type="domain" description="Endonuclease/exonuclease/phosphatase" evidence="13">
    <location>
        <begin position="290"/>
        <end position="549"/>
    </location>
</feature>
<evidence type="ECO:0000313" key="17">
    <source>
        <dbReference type="EMBL" id="KAL2843925.1"/>
    </source>
</evidence>
<dbReference type="SUPFAM" id="SSF55144">
    <property type="entry name" value="LigT-like"/>
    <property type="match status" value="1"/>
</dbReference>
<sequence length="1204" mass="133374">MALPRLITHDTALCILPPSDSVRDIERLGALYDKAYGRWPPHLNLIYPFAEPELLPQAAKIVRQVIYRRRLRAQNDDNSTPTRLRLDKAGFFAHRRNSTIYRYDSGSAGLQALLDLRQEIFDAFEYTPSRDSPLHLTVGQSEDDLASRQFLLEKTALLPVAEFEVGELVILVRDRSQEQPRMEVWGRISLAGECALSRELGGAGEERDTATTSSSPVNGASKAEAGITFRYAEEDAKWVAVSTSSPTAASLIESSLTIASYNVLIDIPYPPPTERYPILLGILLSPTATADILILQEVSDEFLSFLLADPEIRHLYPFTTHGPPDQPDISPLSSLRNTVALTKYPFTWEWLPFEKRHKGAVVLQLDTGPNSKPLVVTGVHLTCGLSDGSILAKQSQLQSVLRHLATNHADSDWIVAGDFNIPTSSYTLDAALKRKAISPQAAATLSSLDGMLARAGLSDTYFAGRAGGAGGDLGTLEVGALYEGEEGATFDPAANDFAARIAGQSFHSRPQRYDRILVRGERFDVASFNMFGLPSEDAAGEEGALGSDHWGIRTVLDLTKVDTDLENTSRPTPKASIEIAHAPASLTHDSLMHCLREANTFPSTEEITHRQVVIQHLRTFINERDPNLSVDTRLTLSFAVVPVGSYGLGVWTLTSDIDILAIGTVSPRTFFMLMVSKIRRASLAGQNDIRLLRKVNAASGTMLELDVRGVRVDLQYCAATRVAETWPQALSLPASDPTFDIPMHSLLKLNPLRDMHYLQRTIPDLASFRLAYRFIKTWAQRRGIYSSKLGYLGGIHITLLLARVCKLSFSSSAGPISALDLIPTFFRTYARTNWARETIFDNTFYSSPPRYFRTAREPMVILTQHTPKVNVARSAAVPSARTLEGEFARMDALLADAEGLEWADLTGAADTGVEDFLKAYPSYVKVNVQHWGAGGSQGRMLVGWLEWRCVTLLVDIHRKFPDIHARIWPARFTDMDPGEGETGDNQTNEEYQGCYLIGLSKSSAVSKPAVATTADRQSAEIALLSVLNSFADQIRSDEKYFDASSSWIDVTVASQSAVRGLHVDTSVLVIEDLYDEDEEEEEDLLDPTDDSLDEEANERAHLPLRTRVQTASSPGPRLRPASDVLSRLRWDSNIDIDDYIVGYDDRFLGEREMPVAQWKAELTDEAFIPGHRILYFRRKSDGVKVWDRERRVDLLFNSGVSGSV</sequence>
<dbReference type="Gene3D" id="3.30.460.10">
    <property type="entry name" value="Beta Polymerase, domain 2"/>
    <property type="match status" value="1"/>
</dbReference>
<comment type="caution">
    <text evidence="17">The sequence shown here is derived from an EMBL/GenBank/DDBJ whole genome shotgun (WGS) entry which is preliminary data.</text>
</comment>
<evidence type="ECO:0000256" key="1">
    <source>
        <dbReference type="ARBA" id="ARBA00001936"/>
    </source>
</evidence>
<evidence type="ECO:0000256" key="11">
    <source>
        <dbReference type="ARBA" id="ARBA00022842"/>
    </source>
</evidence>
<keyword evidence="11" id="KW-0460">Magnesium</keyword>
<dbReference type="InterPro" id="IPR011068">
    <property type="entry name" value="NuclTrfase_I-like_C"/>
</dbReference>
<dbReference type="InterPro" id="IPR048840">
    <property type="entry name" value="PolA_pol_NTPase"/>
</dbReference>
<evidence type="ECO:0000256" key="12">
    <source>
        <dbReference type="ARBA" id="ARBA00023242"/>
    </source>
</evidence>
<dbReference type="Gene3D" id="3.60.10.10">
    <property type="entry name" value="Endonuclease/exonuclease/phosphatase"/>
    <property type="match status" value="1"/>
</dbReference>
<evidence type="ECO:0000259" key="14">
    <source>
        <dbReference type="Pfam" id="PF04457"/>
    </source>
</evidence>
<dbReference type="EMBL" id="JBFXLU010000085">
    <property type="protein sequence ID" value="KAL2843925.1"/>
    <property type="molecule type" value="Genomic_DNA"/>
</dbReference>
<evidence type="ECO:0000256" key="7">
    <source>
        <dbReference type="ARBA" id="ARBA00022679"/>
    </source>
</evidence>
<proteinExistence type="inferred from homology"/>
<evidence type="ECO:0000256" key="8">
    <source>
        <dbReference type="ARBA" id="ARBA00022723"/>
    </source>
</evidence>
<keyword evidence="12" id="KW-0539">Nucleus</keyword>
<evidence type="ECO:0000259" key="16">
    <source>
        <dbReference type="Pfam" id="PF20750"/>
    </source>
</evidence>
<dbReference type="SUPFAM" id="SSF81301">
    <property type="entry name" value="Nucleotidyltransferase"/>
    <property type="match status" value="1"/>
</dbReference>
<dbReference type="PANTHER" id="PTHR10682:SF23">
    <property type="entry name" value="POLYNUCLEOTIDE ADENYLYLTRANSFERASE"/>
    <property type="match status" value="1"/>
</dbReference>
<evidence type="ECO:0000256" key="4">
    <source>
        <dbReference type="ARBA" id="ARBA00010912"/>
    </source>
</evidence>
<keyword evidence="10" id="KW-0067">ATP-binding</keyword>
<evidence type="ECO:0000259" key="13">
    <source>
        <dbReference type="Pfam" id="PF03372"/>
    </source>
</evidence>
<dbReference type="Gene3D" id="1.10.1410.10">
    <property type="match status" value="1"/>
</dbReference>
<evidence type="ECO:0000256" key="10">
    <source>
        <dbReference type="ARBA" id="ARBA00022840"/>
    </source>
</evidence>
<dbReference type="Proteomes" id="UP001610446">
    <property type="component" value="Unassembled WGS sequence"/>
</dbReference>
<feature type="domain" description="Poly(A) polymerase nucleotidyltransferase" evidence="16">
    <location>
        <begin position="588"/>
        <end position="719"/>
    </location>
</feature>
<gene>
    <name evidence="17" type="ORF">BJY01DRAFT_215308</name>
</gene>
<dbReference type="Pfam" id="PF13563">
    <property type="entry name" value="2_5_RNA_ligase2"/>
    <property type="match status" value="1"/>
</dbReference>
<keyword evidence="6" id="KW-0507">mRNA processing</keyword>
<dbReference type="Gene3D" id="3.90.1140.10">
    <property type="entry name" value="Cyclic phosphodiesterase"/>
    <property type="match status" value="1"/>
</dbReference>
<comment type="similarity">
    <text evidence="4">Belongs to the poly(A) polymerase family.</text>
</comment>
<dbReference type="Pfam" id="PF03372">
    <property type="entry name" value="Exo_endo_phos"/>
    <property type="match status" value="1"/>
</dbReference>
<dbReference type="InterPro" id="IPR040459">
    <property type="entry name" value="MJ1316"/>
</dbReference>
<keyword evidence="8" id="KW-0479">Metal-binding</keyword>
<dbReference type="InterPro" id="IPR043519">
    <property type="entry name" value="NT_sf"/>
</dbReference>
<dbReference type="InterPro" id="IPR036691">
    <property type="entry name" value="Endo/exonu/phosph_ase_sf"/>
</dbReference>